<dbReference type="EC" id="2.4.1.25" evidence="3 10"/>
<dbReference type="PANTHER" id="PTHR32438">
    <property type="entry name" value="4-ALPHA-GLUCANOTRANSFERASE DPE1, CHLOROPLASTIC/AMYLOPLASTIC"/>
    <property type="match status" value="1"/>
</dbReference>
<accession>A0A8J8SF96</accession>
<dbReference type="InterPro" id="IPR003385">
    <property type="entry name" value="Glyco_hydro_77"/>
</dbReference>
<evidence type="ECO:0000256" key="3">
    <source>
        <dbReference type="ARBA" id="ARBA00012560"/>
    </source>
</evidence>
<evidence type="ECO:0000256" key="5">
    <source>
        <dbReference type="ARBA" id="ARBA00022676"/>
    </source>
</evidence>
<evidence type="ECO:0000256" key="6">
    <source>
        <dbReference type="ARBA" id="ARBA00022679"/>
    </source>
</evidence>
<evidence type="ECO:0000256" key="8">
    <source>
        <dbReference type="ARBA" id="ARBA00031423"/>
    </source>
</evidence>
<dbReference type="Proteomes" id="UP000683246">
    <property type="component" value="Chromosome"/>
</dbReference>
<dbReference type="GO" id="GO:0005975">
    <property type="term" value="P:carbohydrate metabolic process"/>
    <property type="evidence" value="ECO:0007669"/>
    <property type="project" value="InterPro"/>
</dbReference>
<proteinExistence type="inferred from homology"/>
<keyword evidence="5 10" id="KW-0328">Glycosyltransferase</keyword>
<dbReference type="NCBIfam" id="NF011080">
    <property type="entry name" value="PRK14508.1-3"/>
    <property type="match status" value="1"/>
</dbReference>
<dbReference type="InterPro" id="IPR017853">
    <property type="entry name" value="GH"/>
</dbReference>
<dbReference type="GO" id="GO:0004134">
    <property type="term" value="F:4-alpha-glucanotransferase activity"/>
    <property type="evidence" value="ECO:0007669"/>
    <property type="project" value="UniProtKB-EC"/>
</dbReference>
<name>A0A8J8SF96_9FIRM</name>
<dbReference type="PANTHER" id="PTHR32438:SF5">
    <property type="entry name" value="4-ALPHA-GLUCANOTRANSFERASE DPE1, CHLOROPLASTIC_AMYLOPLASTIC"/>
    <property type="match status" value="1"/>
</dbReference>
<dbReference type="KEGG" id="vpy:HZI73_03550"/>
<reference evidence="11" key="1">
    <citation type="submission" date="2020-07" db="EMBL/GenBank/DDBJ databases">
        <title>Vallitalea pronyensis genome.</title>
        <authorList>
            <person name="Postec A."/>
        </authorList>
    </citation>
    <scope>NUCLEOTIDE SEQUENCE</scope>
    <source>
        <strain evidence="11">FatNI3</strain>
    </source>
</reference>
<comment type="catalytic activity">
    <reaction evidence="1 10">
        <text>Transfers a segment of a (1-&gt;4)-alpha-D-glucan to a new position in an acceptor, which may be glucose or a (1-&gt;4)-alpha-D-glucan.</text>
        <dbReference type="EC" id="2.4.1.25"/>
    </reaction>
</comment>
<dbReference type="NCBIfam" id="TIGR00217">
    <property type="entry name" value="malQ"/>
    <property type="match status" value="1"/>
</dbReference>
<evidence type="ECO:0000256" key="4">
    <source>
        <dbReference type="ARBA" id="ARBA00020295"/>
    </source>
</evidence>
<gene>
    <name evidence="11" type="primary">malQ</name>
    <name evidence="11" type="ORF">HZI73_03550</name>
</gene>
<comment type="similarity">
    <text evidence="2 10">Belongs to the disproportionating enzyme family.</text>
</comment>
<evidence type="ECO:0000256" key="10">
    <source>
        <dbReference type="RuleBase" id="RU361207"/>
    </source>
</evidence>
<evidence type="ECO:0000313" key="12">
    <source>
        <dbReference type="Proteomes" id="UP000683246"/>
    </source>
</evidence>
<evidence type="ECO:0000256" key="1">
    <source>
        <dbReference type="ARBA" id="ARBA00000439"/>
    </source>
</evidence>
<dbReference type="NCBIfam" id="NF011079">
    <property type="entry name" value="PRK14508.1-2"/>
    <property type="match status" value="1"/>
</dbReference>
<evidence type="ECO:0000256" key="7">
    <source>
        <dbReference type="ARBA" id="ARBA00023277"/>
    </source>
</evidence>
<dbReference type="Pfam" id="PF02446">
    <property type="entry name" value="Glyco_hydro_77"/>
    <property type="match status" value="1"/>
</dbReference>
<evidence type="ECO:0000256" key="9">
    <source>
        <dbReference type="ARBA" id="ARBA00031501"/>
    </source>
</evidence>
<evidence type="ECO:0000313" key="11">
    <source>
        <dbReference type="EMBL" id="QUI21415.1"/>
    </source>
</evidence>
<protein>
    <recommendedName>
        <fullName evidence="4 10">4-alpha-glucanotransferase</fullName>
        <ecNumber evidence="3 10">2.4.1.25</ecNumber>
    </recommendedName>
    <alternativeName>
        <fullName evidence="8 10">Amylomaltase</fullName>
    </alternativeName>
    <alternativeName>
        <fullName evidence="9 10">Disproportionating enzyme</fullName>
    </alternativeName>
</protein>
<dbReference type="AlphaFoldDB" id="A0A8J8SF96"/>
<dbReference type="Gene3D" id="3.20.20.80">
    <property type="entry name" value="Glycosidases"/>
    <property type="match status" value="1"/>
</dbReference>
<evidence type="ECO:0000256" key="2">
    <source>
        <dbReference type="ARBA" id="ARBA00005684"/>
    </source>
</evidence>
<keyword evidence="7 10" id="KW-0119">Carbohydrate metabolism</keyword>
<sequence>MFIQLGGYSLIDYTSFSTDKRMSGILLHPTSFPSPYGIGDLGKEAYAFIDFLAKSKQTLWQVLPLGPTGYGDSPYQSFSSFAGQPLLISPDILMEDGLLIKSEWHIPEHNPHKIDYGFVIQHKFSLLQKAFDQLKQNITHPYYEAWQNFCHKEASWLDDYALFMACKDYFDGKEWLKWTEDIAKPSKAQKEHWRIKLSSRTAFYTFIQFLFFKQWHHLREYAHQQGILIIGDLPIFTSYDSSDVWAKKELFLLDDHGYPTEVAGVPPDYFSKTGQLWGNPLYDWPSHKKQDYAWWVSRLAHTLKLVDIVRIDHFRGFESFWAIPYGEETAIYGTWKKGPGADLMNTFTHKLGEHLPIIAEDLGVITDEVCQLRDAYHLPGMKILQFAFENLKDNDFLPHHYIKNTICYSGTHDNDTTIGWYAKADEAKKIKVRQYMQSDAMDISWAFIRTCYSSISKMAIVPMQDVLSLGSQARMNIPGTAMGNWQWRYTKEMLTDSISQRLAYITDLYGRSST</sequence>
<dbReference type="SUPFAM" id="SSF51445">
    <property type="entry name" value="(Trans)glycosidases"/>
    <property type="match status" value="1"/>
</dbReference>
<keyword evidence="12" id="KW-1185">Reference proteome</keyword>
<dbReference type="EMBL" id="CP058649">
    <property type="protein sequence ID" value="QUI21415.1"/>
    <property type="molecule type" value="Genomic_DNA"/>
</dbReference>
<organism evidence="11 12">
    <name type="scientific">Vallitalea pronyensis</name>
    <dbReference type="NCBI Taxonomy" id="1348613"/>
    <lineage>
        <taxon>Bacteria</taxon>
        <taxon>Bacillati</taxon>
        <taxon>Bacillota</taxon>
        <taxon>Clostridia</taxon>
        <taxon>Lachnospirales</taxon>
        <taxon>Vallitaleaceae</taxon>
        <taxon>Vallitalea</taxon>
    </lineage>
</organism>
<keyword evidence="6 10" id="KW-0808">Transferase</keyword>